<dbReference type="CDD" id="cd09917">
    <property type="entry name" value="F-box_SF"/>
    <property type="match status" value="1"/>
</dbReference>
<gene>
    <name evidence="3" type="ORF">A7U60_g1214</name>
</gene>
<feature type="domain" description="F-box" evidence="2">
    <location>
        <begin position="1"/>
        <end position="48"/>
    </location>
</feature>
<accession>A0A9Q5I4T0</accession>
<proteinExistence type="predicted"/>
<evidence type="ECO:0000259" key="2">
    <source>
        <dbReference type="PROSITE" id="PS50181"/>
    </source>
</evidence>
<evidence type="ECO:0000313" key="3">
    <source>
        <dbReference type="EMBL" id="OCB91536.1"/>
    </source>
</evidence>
<dbReference type="InterPro" id="IPR001810">
    <property type="entry name" value="F-box_dom"/>
</dbReference>
<comment type="caution">
    <text evidence="3">The sequence shown here is derived from an EMBL/GenBank/DDBJ whole genome shotgun (WGS) entry which is preliminary data.</text>
</comment>
<dbReference type="AlphaFoldDB" id="A0A9Q5I4T0"/>
<dbReference type="EMBL" id="LNZH02000082">
    <property type="protein sequence ID" value="OCB91536.1"/>
    <property type="molecule type" value="Genomic_DNA"/>
</dbReference>
<name>A0A9Q5I4T0_SANBA</name>
<dbReference type="SUPFAM" id="SSF81383">
    <property type="entry name" value="F-box domain"/>
    <property type="match status" value="1"/>
</dbReference>
<dbReference type="PROSITE" id="PS50181">
    <property type="entry name" value="FBOX"/>
    <property type="match status" value="1"/>
</dbReference>
<dbReference type="Gene3D" id="1.20.1280.50">
    <property type="match status" value="1"/>
</dbReference>
<dbReference type="Proteomes" id="UP000757232">
    <property type="component" value="Unassembled WGS sequence"/>
</dbReference>
<keyword evidence="4" id="KW-1185">Reference proteome</keyword>
<dbReference type="Pfam" id="PF12937">
    <property type="entry name" value="F-box-like"/>
    <property type="match status" value="1"/>
</dbReference>
<feature type="region of interest" description="Disordered" evidence="1">
    <location>
        <begin position="317"/>
        <end position="344"/>
    </location>
</feature>
<reference evidence="3" key="1">
    <citation type="submission" date="2016-06" db="EMBL/GenBank/DDBJ databases">
        <title>Draft Genome sequence of the fungus Inonotus baumii.</title>
        <authorList>
            <person name="Zhu H."/>
            <person name="Lin W."/>
        </authorList>
    </citation>
    <scope>NUCLEOTIDE SEQUENCE</scope>
    <source>
        <strain evidence="3">821</strain>
    </source>
</reference>
<protein>
    <recommendedName>
        <fullName evidence="2">F-box domain-containing protein</fullName>
    </recommendedName>
</protein>
<feature type="compositionally biased region" description="Polar residues" evidence="1">
    <location>
        <begin position="324"/>
        <end position="340"/>
    </location>
</feature>
<dbReference type="InterPro" id="IPR036047">
    <property type="entry name" value="F-box-like_dom_sf"/>
</dbReference>
<dbReference type="OrthoDB" id="550575at2759"/>
<evidence type="ECO:0000313" key="4">
    <source>
        <dbReference type="Proteomes" id="UP000757232"/>
    </source>
</evidence>
<evidence type="ECO:0000256" key="1">
    <source>
        <dbReference type="SAM" id="MobiDB-lite"/>
    </source>
</evidence>
<organism evidence="3 4">
    <name type="scientific">Sanghuangporus baumii</name>
    <name type="common">Phellinus baumii</name>
    <dbReference type="NCBI Taxonomy" id="108892"/>
    <lineage>
        <taxon>Eukaryota</taxon>
        <taxon>Fungi</taxon>
        <taxon>Dikarya</taxon>
        <taxon>Basidiomycota</taxon>
        <taxon>Agaricomycotina</taxon>
        <taxon>Agaricomycetes</taxon>
        <taxon>Hymenochaetales</taxon>
        <taxon>Hymenochaetaceae</taxon>
        <taxon>Sanghuangporus</taxon>
    </lineage>
</organism>
<sequence>MLLYTLPPEIILNILRYCDIKTLYAVQLVNREWLELVRENENTVYRAATVYHGFVGPSAGLMALEDVSKSWVGITRAVGKEFKGWKDVCRRRFEVEYNWEGRGTTPKTTLLRSTGRDVHRFKLDERNERRFVITTHRRGGLKVVCMDTDTVLFELGKHYVRHFAHCEYENGFLIFDRFHPHSLEIWRLQDEWEGSLPPTNIIYRPDEIQLDAPRRYLEPNTSLTNPGRGSFAPWALFTPEHSPRAYRFVYPTLLVGSEWGQELYLFDVPSGTLEEAIPIPMEAVPQGANGVHINYVELGARHAFVCTPLGVLILSRHQHRADSQRQQNGHTQPNGDTNRNADAPLYLDFPSADPGLRIPQLVRHYAARMVQSFGPPSNAAMREFIVTAPRVPEQSTALVRLGEDRQEFTAVHVSPDGKDFVAITIFGIAYFVRDFERVFRGEATFSEIALRINMGTSALNLAFENDRAVIQTHHFLGYDVSGQIHGIFVFNLHTRPPYEVIKTHPHPSQLLPQPAIFPQLSANQLLYFRNPLPLRLVSCLKMTKTAVWLDWSTRALEEVEGKVSPLPEDDEFEIDGDRMREEHPYATRMVCRIDFAPQEPSEEAETERRYMHMQF</sequence>
<dbReference type="SMART" id="SM00256">
    <property type="entry name" value="FBOX"/>
    <property type="match status" value="1"/>
</dbReference>